<comment type="similarity">
    <text evidence="15">Belongs to the helicase family. UvrD subfamily.</text>
</comment>
<dbReference type="GO" id="GO:0000287">
    <property type="term" value="F:magnesium ion binding"/>
    <property type="evidence" value="ECO:0007669"/>
    <property type="project" value="UniProtKB-UniRule"/>
</dbReference>
<dbReference type="EC" id="3.1.11.5" evidence="15"/>
<evidence type="ECO:0000256" key="4">
    <source>
        <dbReference type="ARBA" id="ARBA00022763"/>
    </source>
</evidence>
<dbReference type="InterPro" id="IPR027417">
    <property type="entry name" value="P-loop_NTPase"/>
</dbReference>
<evidence type="ECO:0000256" key="13">
    <source>
        <dbReference type="ARBA" id="ARBA00034617"/>
    </source>
</evidence>
<dbReference type="HOGENOM" id="CLU_001114_6_0_6"/>
<dbReference type="PROSITE" id="PS51217">
    <property type="entry name" value="UVRD_HELICASE_CTER"/>
    <property type="match status" value="1"/>
</dbReference>
<dbReference type="EMBL" id="CP004387">
    <property type="protein sequence ID" value="AJD49930.1"/>
    <property type="molecule type" value="Genomic_DNA"/>
</dbReference>
<sequence length="1179" mass="131683">MNDMQPMDLRRLPLDGLNLIEASAGTGKTFSIAGLYLRLVLGVGREPLPVESILVVTFTRAAVAELRGRIRLRLADARQLFQRADSDDPFERFLLEQVPQATALLLLDRALTSLDNAAIFTIHGFCQRLLREYALDLGAPLECTFVEDESALIQQAVTDVWRQQVYTDTDKLSAALLRSFDTPDGLFAQLRPLLRSPRPQLEPAISLGDYRKRERQRLALLEELRLAWQTHGGVVRRHLEQACQDKVFNGRKLQWRWLQPALNQLDAWADGEADTPVARTGNGQIQSVRLYPEELRAAANPDRLADVPGHELLALLPDIVAAEEQAPALERCVLLGFTREHVLERLQQLKAGAGQRGMDDLLSDVARALNADAGEQLAQQVSGRFPVALVDEFQDTDPLQYRIFRRLYYQRAGTALFMIGDPKQAIYRFRGADIHAYLGAARDCEADKRFTLDTNWRSTTPMVEAVNRVFAQHDDPFLIDGIGFYAARAAGRADEKPLRIVAPEQRAALTLVLADPEQTGLEDNKADAQLWQAGWIAAEIRRLLSLAAQGKAMQGDRPLAAGDIAVLVRGHNEARLVRDALAAEAIGCVYRGRQSVFTTVLAADLEQVLAALVEPENETLVRSALGTALFAIAPLALHKLFNDARGWQRTLEQFRELAALWRRQGVLPALYRLFEEKKVLVRLRTGEDGERRLTDLLHLCELLQQAAGTQGGPRELLHWYARQRQEPMEDDARQLRLESEDNLVQVVTIHTSKGLQYPVTFVAGMWNAPSRASHDIGYYDDSTQQQYCALDAARLLPEARVEALRAAARREQLGEDMRLLYVALTRSIQRCYVMLAPVGKGRADSALHHLLALGADETDTDHYRVRLDALAHGDQVTWTDEPPAAAGDVPVPPAQRTDQVRRFTGHISDHWRLTSYTGLTRDLEHPHAEHFEPAELPVFSLPAAQFTSIHAFPRGAAAGICLHSIFERVEYQLPFRLSDDMVRAQLSRHGFDPAWTNVLRQMVEQTLQAPLASGQPRLGDADLWCPEMEFMLPLTNLNAAALDAAVNILPATQPRPTLHFDDVAGMLRGFIDLVFSVGGRYFLVDFKSNWLGVSVADYHAEALDAAMAEHRYDVQAMLYAVALHRHLQRTVPDYDPAHHFGGVGYLFVRGISREGHGIWFHTPAPTLLQHLDALLGGDA</sequence>
<comment type="domain">
    <text evidence="15">The C-terminal domain has nuclease activity and interacts with RecD. It interacts with RecA, facilitating its loading onto ssDNA.</text>
</comment>
<comment type="function">
    <text evidence="15">A helicase/nuclease that prepares dsDNA breaks (DSB) for recombinational DNA repair. Binds to DSBs and unwinds DNA via a highly rapid and processive ATP-dependent bidirectional helicase activity. Unwinds dsDNA until it encounters a Chi (crossover hotspot instigator) sequence from the 3' direction. Cuts ssDNA a few nucleotides 3' to the Chi site. The properties and activities of the enzyme are changed at Chi. The Chi-altered holoenzyme produces a long 3'-ssDNA overhang and facilitates RecA-binding to the ssDNA for homologous DNA recombination and repair. Holoenzyme degrades any linearized DNA that is unable to undergo homologous recombination. In the holoenzyme this subunit contributes ATPase, 3'-5' helicase, exonuclease activity and loads RecA onto ssDNA.</text>
</comment>
<dbReference type="Gene3D" id="3.40.50.300">
    <property type="entry name" value="P-loop containing nucleotide triphosphate hydrolases"/>
    <property type="match status" value="2"/>
</dbReference>
<dbReference type="GO" id="GO:0003677">
    <property type="term" value="F:DNA binding"/>
    <property type="evidence" value="ECO:0007669"/>
    <property type="project" value="UniProtKB-UniRule"/>
</dbReference>
<comment type="miscellaneous">
    <text evidence="15">In the RecBCD complex, RecB has a slow 3'-5' helicase, an exonuclease activity and loads RecA onto ssDNA, RecD has a fast 5'-3' helicase activity, while RecC stimulates the ATPase and processivity of the RecB helicase and contributes to recognition of the Chi site.</text>
</comment>
<dbReference type="InterPro" id="IPR011335">
    <property type="entry name" value="Restrct_endonuc-II-like"/>
</dbReference>
<keyword evidence="5 15" id="KW-0378">Hydrolase</keyword>
<keyword evidence="11 15" id="KW-0234">DNA repair</keyword>
<dbReference type="GO" id="GO:0000724">
    <property type="term" value="P:double-strand break repair via homologous recombination"/>
    <property type="evidence" value="ECO:0007669"/>
    <property type="project" value="UniProtKB-UniRule"/>
</dbReference>
<feature type="domain" description="UvrD-like helicase ATP-binding" evidence="17">
    <location>
        <begin position="1"/>
        <end position="459"/>
    </location>
</feature>
<feature type="domain" description="UvrD-like helicase C-terminal" evidence="18">
    <location>
        <begin position="490"/>
        <end position="754"/>
    </location>
</feature>
<dbReference type="SUPFAM" id="SSF52980">
    <property type="entry name" value="Restriction endonuclease-like"/>
    <property type="match status" value="1"/>
</dbReference>
<dbReference type="InterPro" id="IPR014016">
    <property type="entry name" value="UvrD-like_ATP-bd"/>
</dbReference>
<evidence type="ECO:0000313" key="19">
    <source>
        <dbReference type="EMBL" id="AJD49930.1"/>
    </source>
</evidence>
<evidence type="ECO:0000256" key="6">
    <source>
        <dbReference type="ARBA" id="ARBA00022806"/>
    </source>
</evidence>
<evidence type="ECO:0000256" key="14">
    <source>
        <dbReference type="ARBA" id="ARBA00048988"/>
    </source>
</evidence>
<dbReference type="Gene3D" id="3.90.320.10">
    <property type="match status" value="1"/>
</dbReference>
<keyword evidence="10 15" id="KW-0238">DNA-binding</keyword>
<dbReference type="PANTHER" id="PTHR11070:SF23">
    <property type="entry name" value="RECBCD ENZYME SUBUNIT RECB"/>
    <property type="match status" value="1"/>
</dbReference>
<dbReference type="OrthoDB" id="9810135at2"/>
<evidence type="ECO:0000256" key="1">
    <source>
        <dbReference type="ARBA" id="ARBA00022722"/>
    </source>
</evidence>
<dbReference type="AlphaFoldDB" id="A0A0B4XTA2"/>
<keyword evidence="6 15" id="KW-0347">Helicase</keyword>
<keyword evidence="1 15" id="KW-0540">Nuclease</keyword>
<dbReference type="CDD" id="cd22352">
    <property type="entry name" value="RecB_C-like"/>
    <property type="match status" value="1"/>
</dbReference>
<feature type="binding site" evidence="16">
    <location>
        <begin position="22"/>
        <end position="29"/>
    </location>
    <ligand>
        <name>ATP</name>
        <dbReference type="ChEBI" id="CHEBI:30616"/>
    </ligand>
</feature>
<evidence type="ECO:0000259" key="18">
    <source>
        <dbReference type="PROSITE" id="PS51217"/>
    </source>
</evidence>
<feature type="region of interest" description="DNA-binding and helicase activity, interacts with RecC" evidence="15">
    <location>
        <begin position="1"/>
        <end position="892"/>
    </location>
</feature>
<evidence type="ECO:0000259" key="17">
    <source>
        <dbReference type="PROSITE" id="PS51198"/>
    </source>
</evidence>
<dbReference type="GO" id="GO:0009338">
    <property type="term" value="C:exodeoxyribonuclease V complex"/>
    <property type="evidence" value="ECO:0007669"/>
    <property type="project" value="TreeGrafter"/>
</dbReference>
<dbReference type="PANTHER" id="PTHR11070">
    <property type="entry name" value="UVRD / RECB / PCRA DNA HELICASE FAMILY MEMBER"/>
    <property type="match status" value="1"/>
</dbReference>
<dbReference type="GO" id="GO:0043138">
    <property type="term" value="F:3'-5' DNA helicase activity"/>
    <property type="evidence" value="ECO:0007669"/>
    <property type="project" value="UniProtKB-UniRule"/>
</dbReference>
<evidence type="ECO:0000256" key="7">
    <source>
        <dbReference type="ARBA" id="ARBA00022839"/>
    </source>
</evidence>
<dbReference type="SUPFAM" id="SSF52540">
    <property type="entry name" value="P-loop containing nucleoside triphosphate hydrolases"/>
    <property type="match status" value="1"/>
</dbReference>
<feature type="active site" description="For nuclease activity" evidence="15">
    <location>
        <position position="1085"/>
    </location>
</feature>
<dbReference type="Gene3D" id="1.10.3170.10">
    <property type="entry name" value="Recbcd, chain B, domain 2"/>
    <property type="match status" value="1"/>
</dbReference>
<feature type="binding site" evidence="15">
    <location>
        <position position="1085"/>
    </location>
    <ligand>
        <name>Mg(2+)</name>
        <dbReference type="ChEBI" id="CHEBI:18420"/>
    </ligand>
</feature>
<proteinExistence type="inferred from homology"/>
<keyword evidence="12 15" id="KW-0413">Isomerase</keyword>
<keyword evidence="9 15" id="KW-0460">Magnesium</keyword>
<dbReference type="InterPro" id="IPR000212">
    <property type="entry name" value="DNA_helicase_UvrD/REP"/>
</dbReference>
<evidence type="ECO:0000256" key="5">
    <source>
        <dbReference type="ARBA" id="ARBA00022801"/>
    </source>
</evidence>
<comment type="cofactor">
    <cofactor evidence="15">
        <name>Mg(2+)</name>
        <dbReference type="ChEBI" id="CHEBI:18420"/>
    </cofactor>
    <text evidence="15">Binds 1 Mg(2+) ion per subunit.</text>
</comment>
<dbReference type="Pfam" id="PF00580">
    <property type="entry name" value="UvrD-helicase"/>
    <property type="match status" value="1"/>
</dbReference>
<keyword evidence="2 15" id="KW-0479">Metal-binding</keyword>
<dbReference type="STRING" id="391936.S7S_17590"/>
<dbReference type="NCBIfam" id="TIGR00609">
    <property type="entry name" value="recB"/>
    <property type="match status" value="1"/>
</dbReference>
<dbReference type="GO" id="GO:0005829">
    <property type="term" value="C:cytosol"/>
    <property type="evidence" value="ECO:0007669"/>
    <property type="project" value="TreeGrafter"/>
</dbReference>
<dbReference type="InterPro" id="IPR038726">
    <property type="entry name" value="PDDEXK_AddAB-type"/>
</dbReference>
<comment type="subunit">
    <text evidence="15">Heterotrimer of RecB, RecC and RecD. All subunits contribute to DNA-binding. Interacts with RecA.</text>
</comment>
<dbReference type="RefSeq" id="WP_008734786.1">
    <property type="nucleotide sequence ID" value="NZ_CP004387.1"/>
</dbReference>
<keyword evidence="4 15" id="KW-0227">DNA damage</keyword>
<evidence type="ECO:0000256" key="15">
    <source>
        <dbReference type="HAMAP-Rule" id="MF_01485"/>
    </source>
</evidence>
<evidence type="ECO:0000256" key="8">
    <source>
        <dbReference type="ARBA" id="ARBA00022840"/>
    </source>
</evidence>
<evidence type="ECO:0000256" key="3">
    <source>
        <dbReference type="ARBA" id="ARBA00022741"/>
    </source>
</evidence>
<accession>A0A0B4XTA2</accession>
<dbReference type="EC" id="5.6.2.4" evidence="15"/>
<keyword evidence="8 15" id="KW-0067">ATP-binding</keyword>
<dbReference type="KEGG" id="apac:S7S_17590"/>
<feature type="region of interest" description="Nuclease activity, interacts with RecD and RecA" evidence="15">
    <location>
        <begin position="910"/>
        <end position="1179"/>
    </location>
</feature>
<evidence type="ECO:0000256" key="12">
    <source>
        <dbReference type="ARBA" id="ARBA00023235"/>
    </source>
</evidence>
<protein>
    <recommendedName>
        <fullName evidence="15">RecBCD enzyme subunit RecB</fullName>
        <ecNumber evidence="15">3.1.11.5</ecNumber>
        <ecNumber evidence="15">5.6.2.4</ecNumber>
    </recommendedName>
    <alternativeName>
        <fullName evidence="15">DNA 3'-5' helicase subunit RecB</fullName>
    </alternativeName>
    <alternativeName>
        <fullName evidence="15">Exonuclease V subunit RecB</fullName>
        <shortName evidence="15">ExoV subunit RecB</shortName>
    </alternativeName>
    <alternativeName>
        <fullName evidence="15">Helicase/nuclease RecBCD subunit RecB</fullName>
    </alternativeName>
</protein>
<comment type="catalytic activity">
    <reaction evidence="15">
        <text>Exonucleolytic cleavage (in the presence of ATP) in either 5'- to 3'- or 3'- to 5'-direction to yield 5'-phosphooligonucleotides.</text>
        <dbReference type="EC" id="3.1.11.5"/>
    </reaction>
</comment>
<gene>
    <name evidence="15" type="primary">recB</name>
    <name evidence="19" type="ORF">S7S_17590</name>
</gene>
<dbReference type="Pfam" id="PF12705">
    <property type="entry name" value="PDDEXK_1"/>
    <property type="match status" value="1"/>
</dbReference>
<name>A0A0B4XTA2_9GAMM</name>
<dbReference type="GO" id="GO:0016887">
    <property type="term" value="F:ATP hydrolysis activity"/>
    <property type="evidence" value="ECO:0007669"/>
    <property type="project" value="RHEA"/>
</dbReference>
<dbReference type="HAMAP" id="MF_01485">
    <property type="entry name" value="RecB"/>
    <property type="match status" value="1"/>
</dbReference>
<evidence type="ECO:0000256" key="2">
    <source>
        <dbReference type="ARBA" id="ARBA00022723"/>
    </source>
</evidence>
<dbReference type="PROSITE" id="PS51198">
    <property type="entry name" value="UVRD_HELICASE_ATP_BIND"/>
    <property type="match status" value="1"/>
</dbReference>
<keyword evidence="3 15" id="KW-0547">Nucleotide-binding</keyword>
<comment type="catalytic activity">
    <reaction evidence="14 15">
        <text>ATP + H2O = ADP + phosphate + H(+)</text>
        <dbReference type="Rhea" id="RHEA:13065"/>
        <dbReference type="ChEBI" id="CHEBI:15377"/>
        <dbReference type="ChEBI" id="CHEBI:15378"/>
        <dbReference type="ChEBI" id="CHEBI:30616"/>
        <dbReference type="ChEBI" id="CHEBI:43474"/>
        <dbReference type="ChEBI" id="CHEBI:456216"/>
        <dbReference type="EC" id="5.6.2.4"/>
    </reaction>
</comment>
<feature type="binding site" evidence="15">
    <location>
        <position position="1072"/>
    </location>
    <ligand>
        <name>Mg(2+)</name>
        <dbReference type="ChEBI" id="CHEBI:18420"/>
    </ligand>
</feature>
<dbReference type="Proteomes" id="UP000006764">
    <property type="component" value="Chromosome"/>
</dbReference>
<reference evidence="19 20" key="1">
    <citation type="journal article" date="2012" name="J. Bacteriol.">
        <title>Genome sequence of an alkane-degrading bacterium, Alcanivorax pacificus type strain W11-5, isolated from deep sea sediment.</title>
        <authorList>
            <person name="Lai Q."/>
            <person name="Shao Z."/>
        </authorList>
    </citation>
    <scope>NUCLEOTIDE SEQUENCE [LARGE SCALE GENOMIC DNA]</scope>
    <source>
        <strain evidence="19 20">W11-5</strain>
    </source>
</reference>
<dbReference type="Gene3D" id="1.10.486.10">
    <property type="entry name" value="PCRA, domain 4"/>
    <property type="match status" value="1"/>
</dbReference>
<dbReference type="InterPro" id="IPR011604">
    <property type="entry name" value="PDDEXK-like_dom_sf"/>
</dbReference>
<dbReference type="GO" id="GO:0005524">
    <property type="term" value="F:ATP binding"/>
    <property type="evidence" value="ECO:0007669"/>
    <property type="project" value="UniProtKB-UniRule"/>
</dbReference>
<keyword evidence="20" id="KW-1185">Reference proteome</keyword>
<evidence type="ECO:0000256" key="10">
    <source>
        <dbReference type="ARBA" id="ARBA00023125"/>
    </source>
</evidence>
<dbReference type="InterPro" id="IPR004586">
    <property type="entry name" value="RecB"/>
</dbReference>
<organism evidence="19 20">
    <name type="scientific">Isoalcanivorax pacificus W11-5</name>
    <dbReference type="NCBI Taxonomy" id="391936"/>
    <lineage>
        <taxon>Bacteria</taxon>
        <taxon>Pseudomonadati</taxon>
        <taxon>Pseudomonadota</taxon>
        <taxon>Gammaproteobacteria</taxon>
        <taxon>Oceanospirillales</taxon>
        <taxon>Alcanivoracaceae</taxon>
        <taxon>Isoalcanivorax</taxon>
    </lineage>
</organism>
<evidence type="ECO:0000256" key="11">
    <source>
        <dbReference type="ARBA" id="ARBA00023204"/>
    </source>
</evidence>
<keyword evidence="7 15" id="KW-0269">Exonuclease</keyword>
<evidence type="ECO:0000313" key="20">
    <source>
        <dbReference type="Proteomes" id="UP000006764"/>
    </source>
</evidence>
<comment type="domain">
    <text evidence="15">The N-terminal DNA-binding domain is a ssDNA-dependent ATPase and has ATP-dependent 3'-5' helicase function. This domain interacts with RecC.</text>
</comment>
<feature type="binding site" evidence="15">
    <location>
        <position position="963"/>
    </location>
    <ligand>
        <name>Mg(2+)</name>
        <dbReference type="ChEBI" id="CHEBI:18420"/>
    </ligand>
</feature>
<dbReference type="InterPro" id="IPR014017">
    <property type="entry name" value="DNA_helicase_UvrD-like_C"/>
</dbReference>
<comment type="catalytic activity">
    <reaction evidence="13 15">
        <text>Couples ATP hydrolysis with the unwinding of duplex DNA by translocating in the 3'-5' direction.</text>
        <dbReference type="EC" id="5.6.2.4"/>
    </reaction>
</comment>
<dbReference type="GO" id="GO:0008854">
    <property type="term" value="F:exodeoxyribonuclease V activity"/>
    <property type="evidence" value="ECO:0007669"/>
    <property type="project" value="UniProtKB-EC"/>
</dbReference>
<evidence type="ECO:0000256" key="16">
    <source>
        <dbReference type="PROSITE-ProRule" id="PRU00560"/>
    </source>
</evidence>
<evidence type="ECO:0000256" key="9">
    <source>
        <dbReference type="ARBA" id="ARBA00022842"/>
    </source>
</evidence>
<dbReference type="Pfam" id="PF13361">
    <property type="entry name" value="UvrD_C"/>
    <property type="match status" value="1"/>
</dbReference>